<name>A0A2R5GY51_9STRA</name>
<accession>A0A2R5GY51</accession>
<evidence type="ECO:0000313" key="2">
    <source>
        <dbReference type="EMBL" id="GBG33371.1"/>
    </source>
</evidence>
<keyword evidence="3" id="KW-1185">Reference proteome</keyword>
<feature type="region of interest" description="Disordered" evidence="1">
    <location>
        <begin position="38"/>
        <end position="108"/>
    </location>
</feature>
<sequence>MALEATEEVADDREANIVKLIQNLAKLDQNLAKRDQDIAKARLEHPRDPNLNAQHPWHGFSRPGSPGPKASSPGPSSLPHPQTSSRPGAELRASATSAPPPRRYYHLAPGAAAGRRSVLGAPLGGLEHVVFAADLRLRARFRGA</sequence>
<feature type="compositionally biased region" description="Low complexity" evidence="1">
    <location>
        <begin position="61"/>
        <end position="79"/>
    </location>
</feature>
<dbReference type="EMBL" id="BEYU01000154">
    <property type="protein sequence ID" value="GBG33371.1"/>
    <property type="molecule type" value="Genomic_DNA"/>
</dbReference>
<reference evidence="2 3" key="1">
    <citation type="submission" date="2017-12" db="EMBL/GenBank/DDBJ databases">
        <title>Sequencing, de novo assembly and annotation of complete genome of a new Thraustochytrid species, strain FCC1311.</title>
        <authorList>
            <person name="Sedici K."/>
            <person name="Godart F."/>
            <person name="Aiese Cigliano R."/>
            <person name="Sanseverino W."/>
            <person name="Barakat M."/>
            <person name="Ortet P."/>
            <person name="Marechal E."/>
            <person name="Cagnac O."/>
            <person name="Amato A."/>
        </authorList>
    </citation>
    <scope>NUCLEOTIDE SEQUENCE [LARGE SCALE GENOMIC DNA]</scope>
</reference>
<organism evidence="2 3">
    <name type="scientific">Hondaea fermentalgiana</name>
    <dbReference type="NCBI Taxonomy" id="2315210"/>
    <lineage>
        <taxon>Eukaryota</taxon>
        <taxon>Sar</taxon>
        <taxon>Stramenopiles</taxon>
        <taxon>Bigyra</taxon>
        <taxon>Labyrinthulomycetes</taxon>
        <taxon>Thraustochytrida</taxon>
        <taxon>Thraustochytriidae</taxon>
        <taxon>Hondaea</taxon>
    </lineage>
</organism>
<gene>
    <name evidence="2" type="ORF">FCC1311_095942</name>
</gene>
<dbReference type="AlphaFoldDB" id="A0A2R5GY51"/>
<feature type="compositionally biased region" description="Basic and acidic residues" evidence="1">
    <location>
        <begin position="38"/>
        <end position="48"/>
    </location>
</feature>
<comment type="caution">
    <text evidence="2">The sequence shown here is derived from an EMBL/GenBank/DDBJ whole genome shotgun (WGS) entry which is preliminary data.</text>
</comment>
<evidence type="ECO:0000256" key="1">
    <source>
        <dbReference type="SAM" id="MobiDB-lite"/>
    </source>
</evidence>
<dbReference type="Proteomes" id="UP000241890">
    <property type="component" value="Unassembled WGS sequence"/>
</dbReference>
<dbReference type="InParanoid" id="A0A2R5GY51"/>
<protein>
    <submittedName>
        <fullName evidence="2">Uncharacterized protein</fullName>
    </submittedName>
</protein>
<proteinExistence type="predicted"/>
<evidence type="ECO:0000313" key="3">
    <source>
        <dbReference type="Proteomes" id="UP000241890"/>
    </source>
</evidence>